<proteinExistence type="predicted"/>
<name>A0A1H2PTM1_9BURK</name>
<evidence type="ECO:0000313" key="1">
    <source>
        <dbReference type="EMBL" id="SDV50467.1"/>
    </source>
</evidence>
<evidence type="ECO:0000313" key="2">
    <source>
        <dbReference type="Proteomes" id="UP000243719"/>
    </source>
</evidence>
<reference evidence="2" key="1">
    <citation type="submission" date="2016-09" db="EMBL/GenBank/DDBJ databases">
        <authorList>
            <person name="Varghese N."/>
            <person name="Submissions S."/>
        </authorList>
    </citation>
    <scope>NUCLEOTIDE SEQUENCE [LARGE SCALE GENOMIC DNA]</scope>
    <source>
        <strain evidence="2">JS23</strain>
    </source>
</reference>
<dbReference type="Proteomes" id="UP000243719">
    <property type="component" value="Unassembled WGS sequence"/>
</dbReference>
<organism evidence="1 2">
    <name type="scientific">Chitinasiproducens palmae</name>
    <dbReference type="NCBI Taxonomy" id="1770053"/>
    <lineage>
        <taxon>Bacteria</taxon>
        <taxon>Pseudomonadati</taxon>
        <taxon>Pseudomonadota</taxon>
        <taxon>Betaproteobacteria</taxon>
        <taxon>Burkholderiales</taxon>
        <taxon>Burkholderiaceae</taxon>
        <taxon>Chitinasiproducens</taxon>
    </lineage>
</organism>
<accession>A0A1H2PTM1</accession>
<dbReference type="AlphaFoldDB" id="A0A1H2PTM1"/>
<sequence length="74" mass="8227">MNGWTIDHFGTLRHDESGALVIEGFRFAHPEECGLPLVDEALVAIADHLRRYATRLRSAAAAEHLELMSRLQGS</sequence>
<keyword evidence="2" id="KW-1185">Reference proteome</keyword>
<dbReference type="EMBL" id="FNLO01000012">
    <property type="protein sequence ID" value="SDV50467.1"/>
    <property type="molecule type" value="Genomic_DNA"/>
</dbReference>
<dbReference type="RefSeq" id="WP_091911456.1">
    <property type="nucleotide sequence ID" value="NZ_FNLO01000012.1"/>
</dbReference>
<gene>
    <name evidence="1" type="ORF">SAMN05216551_1123</name>
</gene>
<protein>
    <submittedName>
        <fullName evidence="1">Uncharacterized protein</fullName>
    </submittedName>
</protein>